<accession>A0A3P7Z5U7</accession>
<sequence>MFKYLGSAIASDGSLMVEVNSRVSAAWSKWRSLTGVLCDKKMPERLKSKIYKNVVLPVAMHGAECWPASKTGLDRIRNGVIRQKFSVAPIADKMREARLRWYGHVLRGKEENVRKIGLNFEVSGKRPRGLPKQRWAERYTRTLK</sequence>
<dbReference type="WBParaSite" id="HPBE_0001364501-mRNA-1">
    <property type="protein sequence ID" value="HPBE_0001364501-mRNA-1"/>
    <property type="gene ID" value="HPBE_0001364501"/>
</dbReference>
<reference evidence="3" key="2">
    <citation type="submission" date="2019-09" db="UniProtKB">
        <authorList>
            <consortium name="WormBaseParasite"/>
        </authorList>
    </citation>
    <scope>IDENTIFICATION</scope>
</reference>
<dbReference type="AlphaFoldDB" id="A0A183FYD3"/>
<organism evidence="2 3">
    <name type="scientific">Heligmosomoides polygyrus</name>
    <name type="common">Parasitic roundworm</name>
    <dbReference type="NCBI Taxonomy" id="6339"/>
    <lineage>
        <taxon>Eukaryota</taxon>
        <taxon>Metazoa</taxon>
        <taxon>Ecdysozoa</taxon>
        <taxon>Nematoda</taxon>
        <taxon>Chromadorea</taxon>
        <taxon>Rhabditida</taxon>
        <taxon>Rhabditina</taxon>
        <taxon>Rhabditomorpha</taxon>
        <taxon>Strongyloidea</taxon>
        <taxon>Heligmosomidae</taxon>
        <taxon>Heligmosomoides</taxon>
    </lineage>
</organism>
<evidence type="ECO:0000313" key="3">
    <source>
        <dbReference type="WBParaSite" id="HPBE_0001364501-mRNA-1"/>
    </source>
</evidence>
<protein>
    <submittedName>
        <fullName evidence="3">Reverse transcriptase</fullName>
    </submittedName>
</protein>
<dbReference type="PANTHER" id="PTHR46238">
    <property type="entry name" value="REVERSE TRANSCRIPTASE DOMAIN-CONTAINING PROTEIN"/>
    <property type="match status" value="1"/>
</dbReference>
<dbReference type="Proteomes" id="UP000050761">
    <property type="component" value="Unassembled WGS sequence"/>
</dbReference>
<proteinExistence type="predicted"/>
<dbReference type="EMBL" id="UZAH01028009">
    <property type="protein sequence ID" value="VDO96926.1"/>
    <property type="molecule type" value="Genomic_DNA"/>
</dbReference>
<accession>A0A183FYD3</accession>
<name>A0A183FYD3_HELPZ</name>
<keyword evidence="2" id="KW-1185">Reference proteome</keyword>
<reference evidence="1 2" key="1">
    <citation type="submission" date="2018-11" db="EMBL/GenBank/DDBJ databases">
        <authorList>
            <consortium name="Pathogen Informatics"/>
        </authorList>
    </citation>
    <scope>NUCLEOTIDE SEQUENCE [LARGE SCALE GENOMIC DNA]</scope>
</reference>
<dbReference type="PANTHER" id="PTHR46238:SF8">
    <property type="entry name" value="ENDONUCLEASE_EXONUCLEASE_PHOSPHATASE DOMAIN-CONTAINING PROTEIN"/>
    <property type="match status" value="1"/>
</dbReference>
<evidence type="ECO:0000313" key="1">
    <source>
        <dbReference type="EMBL" id="VDO96926.1"/>
    </source>
</evidence>
<evidence type="ECO:0000313" key="2">
    <source>
        <dbReference type="Proteomes" id="UP000050761"/>
    </source>
</evidence>
<dbReference type="OrthoDB" id="5849210at2759"/>
<gene>
    <name evidence="1" type="ORF">HPBE_LOCUS13646</name>
</gene>